<dbReference type="InterPro" id="IPR020858">
    <property type="entry name" value="Serum_albumin-like"/>
</dbReference>
<comment type="subcellular location">
    <subcellularLocation>
        <location evidence="1">Secreted</location>
    </subcellularLocation>
</comment>
<reference evidence="5" key="1">
    <citation type="submission" date="2025-08" db="UniProtKB">
        <authorList>
            <consortium name="Ensembl"/>
        </authorList>
    </citation>
    <scope>IDENTIFICATION</scope>
</reference>
<accession>A0A8C5QTU3</accession>
<protein>
    <submittedName>
        <fullName evidence="5">Uncharacterized protein</fullName>
    </submittedName>
</protein>
<dbReference type="InterPro" id="IPR008605">
    <property type="entry name" value="ECM1"/>
</dbReference>
<dbReference type="GeneTree" id="ENSGT00390000006215"/>
<feature type="compositionally biased region" description="Basic and acidic residues" evidence="4">
    <location>
        <begin position="1"/>
        <end position="11"/>
    </location>
</feature>
<evidence type="ECO:0000313" key="6">
    <source>
        <dbReference type="Proteomes" id="UP000694569"/>
    </source>
</evidence>
<feature type="region of interest" description="Disordered" evidence="4">
    <location>
        <begin position="78"/>
        <end position="111"/>
    </location>
</feature>
<organism evidence="5 6">
    <name type="scientific">Leptobrachium leishanense</name>
    <name type="common">Leishan spiny toad</name>
    <dbReference type="NCBI Taxonomy" id="445787"/>
    <lineage>
        <taxon>Eukaryota</taxon>
        <taxon>Metazoa</taxon>
        <taxon>Chordata</taxon>
        <taxon>Craniata</taxon>
        <taxon>Vertebrata</taxon>
        <taxon>Euteleostomi</taxon>
        <taxon>Amphibia</taxon>
        <taxon>Batrachia</taxon>
        <taxon>Anura</taxon>
        <taxon>Pelobatoidea</taxon>
        <taxon>Megophryidae</taxon>
        <taxon>Leptobrachium</taxon>
    </lineage>
</organism>
<feature type="compositionally biased region" description="Polar residues" evidence="4">
    <location>
        <begin position="86"/>
        <end position="96"/>
    </location>
</feature>
<evidence type="ECO:0000313" key="5">
    <source>
        <dbReference type="Ensembl" id="ENSLLEP00000042630.1"/>
    </source>
</evidence>
<sequence>GVADEWDRMQREVQPQLPPSEEWSFFQREIAPEEMLQREVIPAFPIQQQRRGKIPPGGIPAFIQFEVPLLIHGAPVLSPRGRRPASHTSGTGNVDNNLADFPPGRPSHSNIDNICGKNRPKSKYGRLALPQTGFSHLRRQGNAVNNLEDGYAECCQKKDRLRCVEGVIGLEDFCSEEFSVKTRHYHCCRKDEPERESCFSSSAPNPSYSFPVPLQEIGSRHGNAELPNLSFPPGEPKSSNIQNICKLRKFRPVYPKNLLPQSGLGHYVRQAKAINHVENEFKKCCKEENMACAHTAVSGRLGDVLCAWGPSPRVPLCFSLEAPYPEYDREVESIDLSNVTQDDLQKLCRDHKLLTKHSFLKPRVCCFSSQCVL</sequence>
<dbReference type="PANTHER" id="PTHR16776:SF3">
    <property type="entry name" value="EXTRACELLULAR MATRIX PROTEIN 1"/>
    <property type="match status" value="1"/>
</dbReference>
<dbReference type="GO" id="GO:0005615">
    <property type="term" value="C:extracellular space"/>
    <property type="evidence" value="ECO:0007669"/>
    <property type="project" value="InterPro"/>
</dbReference>
<proteinExistence type="predicted"/>
<evidence type="ECO:0000256" key="2">
    <source>
        <dbReference type="ARBA" id="ARBA00022525"/>
    </source>
</evidence>
<dbReference type="Proteomes" id="UP000694569">
    <property type="component" value="Unplaced"/>
</dbReference>
<reference evidence="5" key="2">
    <citation type="submission" date="2025-09" db="UniProtKB">
        <authorList>
            <consortium name="Ensembl"/>
        </authorList>
    </citation>
    <scope>IDENTIFICATION</scope>
</reference>
<dbReference type="SUPFAM" id="SSF48552">
    <property type="entry name" value="Serum albumin-like"/>
    <property type="match status" value="1"/>
</dbReference>
<dbReference type="GO" id="GO:0030500">
    <property type="term" value="P:regulation of bone mineralization"/>
    <property type="evidence" value="ECO:0007669"/>
    <property type="project" value="TreeGrafter"/>
</dbReference>
<dbReference type="Gene3D" id="1.10.246.10">
    <property type="match status" value="1"/>
</dbReference>
<dbReference type="AlphaFoldDB" id="A0A8C5QTU3"/>
<name>A0A8C5QTU3_9ANUR</name>
<evidence type="ECO:0000256" key="1">
    <source>
        <dbReference type="ARBA" id="ARBA00004613"/>
    </source>
</evidence>
<keyword evidence="3" id="KW-0677">Repeat</keyword>
<evidence type="ECO:0000256" key="4">
    <source>
        <dbReference type="SAM" id="MobiDB-lite"/>
    </source>
</evidence>
<dbReference type="GO" id="GO:0007165">
    <property type="term" value="P:signal transduction"/>
    <property type="evidence" value="ECO:0007669"/>
    <property type="project" value="InterPro"/>
</dbReference>
<evidence type="ECO:0000256" key="3">
    <source>
        <dbReference type="ARBA" id="ARBA00022737"/>
    </source>
</evidence>
<dbReference type="PANTHER" id="PTHR16776">
    <property type="entry name" value="EXTRACELLULAR MATRIX PROTEIN 1"/>
    <property type="match status" value="1"/>
</dbReference>
<keyword evidence="6" id="KW-1185">Reference proteome</keyword>
<feature type="region of interest" description="Disordered" evidence="4">
    <location>
        <begin position="1"/>
        <end position="20"/>
    </location>
</feature>
<dbReference type="Ensembl" id="ENSLLET00000044334.1">
    <property type="protein sequence ID" value="ENSLLEP00000042630.1"/>
    <property type="gene ID" value="ENSLLEG00000026800.1"/>
</dbReference>
<dbReference type="Pfam" id="PF05782">
    <property type="entry name" value="ECM1"/>
    <property type="match status" value="1"/>
</dbReference>
<keyword evidence="2" id="KW-0964">Secreted</keyword>